<keyword evidence="3" id="KW-0964">Secreted</keyword>
<dbReference type="InterPro" id="IPR038479">
    <property type="entry name" value="Transthyretin-like_sf"/>
</dbReference>
<dbReference type="Proteomes" id="UP001608902">
    <property type="component" value="Unassembled WGS sequence"/>
</dbReference>
<dbReference type="GO" id="GO:0005576">
    <property type="term" value="C:extracellular region"/>
    <property type="evidence" value="ECO:0007669"/>
    <property type="project" value="UniProtKB-SubCell"/>
</dbReference>
<keyword evidence="7" id="KW-1185">Reference proteome</keyword>
<reference evidence="6 7" key="1">
    <citation type="submission" date="2024-08" db="EMBL/GenBank/DDBJ databases">
        <title>Gnathostoma spinigerum genome.</title>
        <authorList>
            <person name="Gonzalez-Bertolin B."/>
            <person name="Monzon S."/>
            <person name="Zaballos A."/>
            <person name="Jimenez P."/>
            <person name="Dekumyoy P."/>
            <person name="Varona S."/>
            <person name="Cuesta I."/>
            <person name="Sumanam S."/>
            <person name="Adisakwattana P."/>
            <person name="Gasser R.B."/>
            <person name="Hernandez-Gonzalez A."/>
            <person name="Young N.D."/>
            <person name="Perteguer M.J."/>
        </authorList>
    </citation>
    <scope>NUCLEOTIDE SEQUENCE [LARGE SCALE GENOMIC DNA]</scope>
    <source>
        <strain evidence="6">AL3</strain>
        <tissue evidence="6">Liver</tissue>
    </source>
</reference>
<feature type="signal peptide" evidence="5">
    <location>
        <begin position="1"/>
        <end position="22"/>
    </location>
</feature>
<dbReference type="PANTHER" id="PTHR21700:SF30">
    <property type="entry name" value="TRANSTHYRETIN-LIKE FAMILY PROTEIN"/>
    <property type="match status" value="1"/>
</dbReference>
<evidence type="ECO:0000256" key="1">
    <source>
        <dbReference type="ARBA" id="ARBA00004613"/>
    </source>
</evidence>
<evidence type="ECO:0000256" key="5">
    <source>
        <dbReference type="SAM" id="SignalP"/>
    </source>
</evidence>
<comment type="subcellular location">
    <subcellularLocation>
        <location evidence="1">Secreted</location>
    </subcellularLocation>
</comment>
<protein>
    <submittedName>
        <fullName evidence="6">Uncharacterized protein</fullName>
    </submittedName>
</protein>
<dbReference type="PANTHER" id="PTHR21700">
    <property type="entry name" value="TRANSTHYRETIN-LIKE FAMILY PROTEIN-RELATED"/>
    <property type="match status" value="1"/>
</dbReference>
<accession>A0ABD6ECS3</accession>
<comment type="similarity">
    <text evidence="2">Belongs to the nematode transthyretin-like family.</text>
</comment>
<dbReference type="Gene3D" id="2.60.40.3330">
    <property type="match status" value="1"/>
</dbReference>
<comment type="caution">
    <text evidence="6">The sequence shown here is derived from an EMBL/GenBank/DDBJ whole genome shotgun (WGS) entry which is preliminary data.</text>
</comment>
<evidence type="ECO:0000256" key="3">
    <source>
        <dbReference type="ARBA" id="ARBA00022525"/>
    </source>
</evidence>
<evidence type="ECO:0000256" key="4">
    <source>
        <dbReference type="ARBA" id="ARBA00022729"/>
    </source>
</evidence>
<name>A0ABD6ECS3_9BILA</name>
<dbReference type="AlphaFoldDB" id="A0ABD6ECS3"/>
<sequence>MDNSKTLFSIFLFLSMVFVSNALLGSYKNITVKGTLLCGYKSVEGAKVELYDHDRFDRDDLLATTKSNIVGNFEIFGKTRELIRIEPYLWITHSCVDNAFNKKCVVTGKYEIRNVQDYIGKTFNAGNIDLNKPLKKQSKKCKK</sequence>
<evidence type="ECO:0000313" key="7">
    <source>
        <dbReference type="Proteomes" id="UP001608902"/>
    </source>
</evidence>
<evidence type="ECO:0000313" key="6">
    <source>
        <dbReference type="EMBL" id="MFH4977834.1"/>
    </source>
</evidence>
<organism evidence="6 7">
    <name type="scientific">Gnathostoma spinigerum</name>
    <dbReference type="NCBI Taxonomy" id="75299"/>
    <lineage>
        <taxon>Eukaryota</taxon>
        <taxon>Metazoa</taxon>
        <taxon>Ecdysozoa</taxon>
        <taxon>Nematoda</taxon>
        <taxon>Chromadorea</taxon>
        <taxon>Rhabditida</taxon>
        <taxon>Spirurina</taxon>
        <taxon>Gnathostomatomorpha</taxon>
        <taxon>Gnathostomatoidea</taxon>
        <taxon>Gnathostomatidae</taxon>
        <taxon>Gnathostoma</taxon>
    </lineage>
</organism>
<feature type="chain" id="PRO_5044827987" evidence="5">
    <location>
        <begin position="23"/>
        <end position="143"/>
    </location>
</feature>
<proteinExistence type="inferred from homology"/>
<dbReference type="InterPro" id="IPR001534">
    <property type="entry name" value="Transthyretin-like"/>
</dbReference>
<dbReference type="Pfam" id="PF01060">
    <property type="entry name" value="TTR-52"/>
    <property type="match status" value="1"/>
</dbReference>
<keyword evidence="4 5" id="KW-0732">Signal</keyword>
<gene>
    <name evidence="6" type="ORF">AB6A40_004543</name>
</gene>
<evidence type="ECO:0000256" key="2">
    <source>
        <dbReference type="ARBA" id="ARBA00010112"/>
    </source>
</evidence>
<dbReference type="EMBL" id="JBGFUD010002656">
    <property type="protein sequence ID" value="MFH4977834.1"/>
    <property type="molecule type" value="Genomic_DNA"/>
</dbReference>